<dbReference type="PANTHER" id="PTHR46797">
    <property type="entry name" value="HTH-TYPE TRANSCRIPTIONAL REGULATOR"/>
    <property type="match status" value="1"/>
</dbReference>
<dbReference type="PROSITE" id="PS50943">
    <property type="entry name" value="HTH_CROC1"/>
    <property type="match status" value="1"/>
</dbReference>
<protein>
    <recommendedName>
        <fullName evidence="2">HTH cro/C1-type domain-containing protein</fullName>
    </recommendedName>
</protein>
<name>A0ABQ2C169_9FLAO</name>
<gene>
    <name evidence="3" type="ORF">GCM10011444_27890</name>
</gene>
<dbReference type="RefSeq" id="WP_188375386.1">
    <property type="nucleotide sequence ID" value="NZ_BMDQ01000006.1"/>
</dbReference>
<dbReference type="Pfam" id="PF01381">
    <property type="entry name" value="HTH_3"/>
    <property type="match status" value="1"/>
</dbReference>
<dbReference type="Gene3D" id="1.10.260.40">
    <property type="entry name" value="lambda repressor-like DNA-binding domains"/>
    <property type="match status" value="1"/>
</dbReference>
<keyword evidence="1" id="KW-0238">DNA-binding</keyword>
<feature type="domain" description="HTH cro/C1-type" evidence="2">
    <location>
        <begin position="12"/>
        <end position="66"/>
    </location>
</feature>
<dbReference type="CDD" id="cd00093">
    <property type="entry name" value="HTH_XRE"/>
    <property type="match status" value="1"/>
</dbReference>
<evidence type="ECO:0000259" key="2">
    <source>
        <dbReference type="PROSITE" id="PS50943"/>
    </source>
</evidence>
<reference evidence="4" key="1">
    <citation type="journal article" date="2019" name="Int. J. Syst. Evol. Microbiol.">
        <title>The Global Catalogue of Microorganisms (GCM) 10K type strain sequencing project: providing services to taxonomists for standard genome sequencing and annotation.</title>
        <authorList>
            <consortium name="The Broad Institute Genomics Platform"/>
            <consortium name="The Broad Institute Genome Sequencing Center for Infectious Disease"/>
            <person name="Wu L."/>
            <person name="Ma J."/>
        </authorList>
    </citation>
    <scope>NUCLEOTIDE SEQUENCE [LARGE SCALE GENOMIC DNA]</scope>
    <source>
        <strain evidence="4">CCM 8681</strain>
    </source>
</reference>
<dbReference type="SUPFAM" id="SSF47413">
    <property type="entry name" value="lambda repressor-like DNA-binding domains"/>
    <property type="match status" value="1"/>
</dbReference>
<keyword evidence="4" id="KW-1185">Reference proteome</keyword>
<proteinExistence type="predicted"/>
<organism evidence="3 4">
    <name type="scientific">Winogradskyella haliclonae</name>
    <dbReference type="NCBI Taxonomy" id="2048558"/>
    <lineage>
        <taxon>Bacteria</taxon>
        <taxon>Pseudomonadati</taxon>
        <taxon>Bacteroidota</taxon>
        <taxon>Flavobacteriia</taxon>
        <taxon>Flavobacteriales</taxon>
        <taxon>Flavobacteriaceae</taxon>
        <taxon>Winogradskyella</taxon>
    </lineage>
</organism>
<sequence length="130" mass="14919">MTHYQNVLSENLKRIRKEKKLSQVVVSERSGVITSTYSRVESCLVSPNLSTLEKLADAMGVPMADFFREAEDVEQSVLDKLEKIETLSEYNQNVVTILLDSIIEKDRVEKLQETKMKSRLEELSAIRNNK</sequence>
<dbReference type="InterPro" id="IPR001387">
    <property type="entry name" value="Cro/C1-type_HTH"/>
</dbReference>
<dbReference type="Proteomes" id="UP000624701">
    <property type="component" value="Unassembled WGS sequence"/>
</dbReference>
<evidence type="ECO:0000313" key="4">
    <source>
        <dbReference type="Proteomes" id="UP000624701"/>
    </source>
</evidence>
<evidence type="ECO:0000313" key="3">
    <source>
        <dbReference type="EMBL" id="GGI58480.1"/>
    </source>
</evidence>
<evidence type="ECO:0000256" key="1">
    <source>
        <dbReference type="ARBA" id="ARBA00023125"/>
    </source>
</evidence>
<dbReference type="InterPro" id="IPR010982">
    <property type="entry name" value="Lambda_DNA-bd_dom_sf"/>
</dbReference>
<dbReference type="InterPro" id="IPR050807">
    <property type="entry name" value="TransReg_Diox_bact_type"/>
</dbReference>
<comment type="caution">
    <text evidence="3">The sequence shown here is derived from an EMBL/GenBank/DDBJ whole genome shotgun (WGS) entry which is preliminary data.</text>
</comment>
<dbReference type="EMBL" id="BMDQ01000006">
    <property type="protein sequence ID" value="GGI58480.1"/>
    <property type="molecule type" value="Genomic_DNA"/>
</dbReference>
<accession>A0ABQ2C169</accession>
<dbReference type="PANTHER" id="PTHR46797:SF1">
    <property type="entry name" value="METHYLPHOSPHONATE SYNTHASE"/>
    <property type="match status" value="1"/>
</dbReference>
<dbReference type="SMART" id="SM00530">
    <property type="entry name" value="HTH_XRE"/>
    <property type="match status" value="1"/>
</dbReference>